<dbReference type="STRING" id="268407.PWYN_25715"/>
<protein>
    <submittedName>
        <fullName evidence="2">Uncharacterized protein</fullName>
    </submittedName>
</protein>
<feature type="transmembrane region" description="Helical" evidence="1">
    <location>
        <begin position="30"/>
        <end position="49"/>
    </location>
</feature>
<feature type="transmembrane region" description="Helical" evidence="1">
    <location>
        <begin position="6"/>
        <end position="23"/>
    </location>
</feature>
<feature type="transmembrane region" description="Helical" evidence="1">
    <location>
        <begin position="165"/>
        <end position="184"/>
    </location>
</feature>
<feature type="transmembrane region" description="Helical" evidence="1">
    <location>
        <begin position="190"/>
        <end position="208"/>
    </location>
</feature>
<sequence>MLEFLLFMLFSVLESCALFFLAFKIFKIDLYEKEIIFASIIMGGFSYVLRNNYNLPEVDVLLQYLLVFCFFWLLFRIQVFYATIMTAMAYQAFLLIQSVLYLLMKMSGIYELQYPILSFGTYLLQFISSILTLCIGYYIGTKRKGSDFVPDKPDGSINISGRDKIMFILTLPSPFFTLFMLFSAKHLFEFFSLIPIFYAVLLFGYLYLSNKKDLDKHDY</sequence>
<feature type="transmembrane region" description="Helical" evidence="1">
    <location>
        <begin position="116"/>
        <end position="139"/>
    </location>
</feature>
<dbReference type="EMBL" id="JQCR01000003">
    <property type="protein sequence ID" value="KGE17945.1"/>
    <property type="molecule type" value="Genomic_DNA"/>
</dbReference>
<dbReference type="Proteomes" id="UP000029734">
    <property type="component" value="Unassembled WGS sequence"/>
</dbReference>
<accession>A0A098M5V8</accession>
<comment type="caution">
    <text evidence="2">The sequence shown here is derived from an EMBL/GenBank/DDBJ whole genome shotgun (WGS) entry which is preliminary data.</text>
</comment>
<feature type="transmembrane region" description="Helical" evidence="1">
    <location>
        <begin position="61"/>
        <end position="77"/>
    </location>
</feature>
<dbReference type="eggNOG" id="ENOG502ZJMX">
    <property type="taxonomic scope" value="Bacteria"/>
</dbReference>
<organism evidence="2 3">
    <name type="scientific">Paenibacillus wynnii</name>
    <dbReference type="NCBI Taxonomy" id="268407"/>
    <lineage>
        <taxon>Bacteria</taxon>
        <taxon>Bacillati</taxon>
        <taxon>Bacillota</taxon>
        <taxon>Bacilli</taxon>
        <taxon>Bacillales</taxon>
        <taxon>Paenibacillaceae</taxon>
        <taxon>Paenibacillus</taxon>
    </lineage>
</organism>
<evidence type="ECO:0000313" key="3">
    <source>
        <dbReference type="Proteomes" id="UP000029734"/>
    </source>
</evidence>
<keyword evidence="3" id="KW-1185">Reference proteome</keyword>
<reference evidence="2 3" key="2">
    <citation type="submission" date="2014-10" db="EMBL/GenBank/DDBJ databases">
        <title>Comparative genomics of the Paenibacillus odorifer group.</title>
        <authorList>
            <person name="Tsai Y.-C."/>
            <person name="Martin N."/>
            <person name="Korlach J."/>
            <person name="Wiedmann M."/>
        </authorList>
    </citation>
    <scope>NUCLEOTIDE SEQUENCE [LARGE SCALE GENOMIC DNA]</scope>
    <source>
        <strain evidence="2 3">DSM 18334</strain>
    </source>
</reference>
<reference evidence="2 3" key="1">
    <citation type="submission" date="2014-08" db="EMBL/GenBank/DDBJ databases">
        <authorList>
            <person name="den Bakker H.C."/>
        </authorList>
    </citation>
    <scope>NUCLEOTIDE SEQUENCE [LARGE SCALE GENOMIC DNA]</scope>
    <source>
        <strain evidence="2 3">DSM 18334</strain>
    </source>
</reference>
<keyword evidence="1" id="KW-1133">Transmembrane helix</keyword>
<feature type="transmembrane region" description="Helical" evidence="1">
    <location>
        <begin position="84"/>
        <end position="104"/>
    </location>
</feature>
<keyword evidence="1" id="KW-0812">Transmembrane</keyword>
<evidence type="ECO:0000256" key="1">
    <source>
        <dbReference type="SAM" id="Phobius"/>
    </source>
</evidence>
<name>A0A098M5V8_9BACL</name>
<keyword evidence="1" id="KW-0472">Membrane</keyword>
<dbReference type="AlphaFoldDB" id="A0A098M5V8"/>
<gene>
    <name evidence="2" type="ORF">PWYN_25715</name>
</gene>
<proteinExistence type="predicted"/>
<evidence type="ECO:0000313" key="2">
    <source>
        <dbReference type="EMBL" id="KGE17945.1"/>
    </source>
</evidence>